<keyword evidence="8" id="KW-1185">Reference proteome</keyword>
<dbReference type="InterPro" id="IPR050226">
    <property type="entry name" value="NagZ_Beta-hexosaminidase"/>
</dbReference>
<keyword evidence="3" id="KW-0326">Glycosidase</keyword>
<dbReference type="PANTHER" id="PTHR30480:SF14">
    <property type="entry name" value="HYDROLASE, PUTATIVE (AFU_ORTHOLOGUE AFUA_4G13770)-RELATED"/>
    <property type="match status" value="1"/>
</dbReference>
<keyword evidence="5" id="KW-0732">Signal</keyword>
<dbReference type="Gene3D" id="3.20.20.300">
    <property type="entry name" value="Glycoside hydrolase, family 3, N-terminal domain"/>
    <property type="match status" value="1"/>
</dbReference>
<reference evidence="8" key="1">
    <citation type="journal article" date="2019" name="Int. J. Syst. Evol. Microbiol.">
        <title>The Global Catalogue of Microorganisms (GCM) 10K type strain sequencing project: providing services to taxonomists for standard genome sequencing and annotation.</title>
        <authorList>
            <consortium name="The Broad Institute Genomics Platform"/>
            <consortium name="The Broad Institute Genome Sequencing Center for Infectious Disease"/>
            <person name="Wu L."/>
            <person name="Ma J."/>
        </authorList>
    </citation>
    <scope>NUCLEOTIDE SEQUENCE [LARGE SCALE GENOMIC DNA]</scope>
    <source>
        <strain evidence="8">JCM 16544</strain>
    </source>
</reference>
<gene>
    <name evidence="7" type="ORF">GCM10022200_05690</name>
</gene>
<protein>
    <recommendedName>
        <fullName evidence="6">Glycoside hydrolase family 3 N-terminal domain-containing protein</fullName>
    </recommendedName>
</protein>
<evidence type="ECO:0000256" key="2">
    <source>
        <dbReference type="ARBA" id="ARBA00022801"/>
    </source>
</evidence>
<sequence length="404" mass="41111">MGIPMQRATRLGTVFAALVAMVSTLPAAATSDAEDAPVAPSTGVVRVEQAAADDLSTVAADRVAAMTPAQKAATVVMGHIPTTDPQQLRAYMADSAVGGFILMGSNIPGSESALRGVTAALTLDPSLPPLLAVDQEGGDVSRLPWDDFPSSVTLKYEDPRASELAFAGRGALVQRAGIGVNFGIVADVTDDSGMFIYRRALGTTPESGAERVGAAVLGEGAEALSTLKHFPGHGAAPGDSHQGIPRTGMSEADWRAGDALPFQAGIDAGAPLLMFGHLEYTAVDTAPASLSSRWHQIARDLGFRGVAITDDLGMLQASGISAYSDPVANAVAAIAAGNDMVLAVVFSDASTATRMADGIAAAAESGSLSAERLDEAATRVVELRLQLAAEGRGLMPCGECAAAG</sequence>
<feature type="signal peptide" evidence="5">
    <location>
        <begin position="1"/>
        <end position="28"/>
    </location>
</feature>
<dbReference type="EMBL" id="BAAAYU010000001">
    <property type="protein sequence ID" value="GAA3626204.1"/>
    <property type="molecule type" value="Genomic_DNA"/>
</dbReference>
<dbReference type="InterPro" id="IPR036962">
    <property type="entry name" value="Glyco_hydro_3_N_sf"/>
</dbReference>
<evidence type="ECO:0000256" key="4">
    <source>
        <dbReference type="SAM" id="MobiDB-lite"/>
    </source>
</evidence>
<keyword evidence="2" id="KW-0378">Hydrolase</keyword>
<organism evidence="7 8">
    <name type="scientific">Microbacterium awajiense</name>
    <dbReference type="NCBI Taxonomy" id="415214"/>
    <lineage>
        <taxon>Bacteria</taxon>
        <taxon>Bacillati</taxon>
        <taxon>Actinomycetota</taxon>
        <taxon>Actinomycetes</taxon>
        <taxon>Micrococcales</taxon>
        <taxon>Microbacteriaceae</taxon>
        <taxon>Microbacterium</taxon>
    </lineage>
</organism>
<feature type="region of interest" description="Disordered" evidence="4">
    <location>
        <begin position="230"/>
        <end position="249"/>
    </location>
</feature>
<feature type="domain" description="Glycoside hydrolase family 3 N-terminal" evidence="6">
    <location>
        <begin position="83"/>
        <end position="382"/>
    </location>
</feature>
<dbReference type="InterPro" id="IPR017853">
    <property type="entry name" value="GH"/>
</dbReference>
<accession>A0ABP7A769</accession>
<evidence type="ECO:0000256" key="3">
    <source>
        <dbReference type="ARBA" id="ARBA00023295"/>
    </source>
</evidence>
<dbReference type="PANTHER" id="PTHR30480">
    <property type="entry name" value="BETA-HEXOSAMINIDASE-RELATED"/>
    <property type="match status" value="1"/>
</dbReference>
<name>A0ABP7A769_9MICO</name>
<evidence type="ECO:0000259" key="6">
    <source>
        <dbReference type="Pfam" id="PF00933"/>
    </source>
</evidence>
<evidence type="ECO:0000313" key="8">
    <source>
        <dbReference type="Proteomes" id="UP001501697"/>
    </source>
</evidence>
<dbReference type="SUPFAM" id="SSF51445">
    <property type="entry name" value="(Trans)glycosidases"/>
    <property type="match status" value="1"/>
</dbReference>
<comment type="caution">
    <text evidence="7">The sequence shown here is derived from an EMBL/GenBank/DDBJ whole genome shotgun (WGS) entry which is preliminary data.</text>
</comment>
<dbReference type="InterPro" id="IPR001764">
    <property type="entry name" value="Glyco_hydro_3_N"/>
</dbReference>
<feature type="chain" id="PRO_5046768514" description="Glycoside hydrolase family 3 N-terminal domain-containing protein" evidence="5">
    <location>
        <begin position="29"/>
        <end position="404"/>
    </location>
</feature>
<dbReference type="Proteomes" id="UP001501697">
    <property type="component" value="Unassembled WGS sequence"/>
</dbReference>
<evidence type="ECO:0000313" key="7">
    <source>
        <dbReference type="EMBL" id="GAA3626204.1"/>
    </source>
</evidence>
<proteinExistence type="inferred from homology"/>
<evidence type="ECO:0000256" key="5">
    <source>
        <dbReference type="SAM" id="SignalP"/>
    </source>
</evidence>
<dbReference type="Pfam" id="PF00933">
    <property type="entry name" value="Glyco_hydro_3"/>
    <property type="match status" value="1"/>
</dbReference>
<comment type="similarity">
    <text evidence="1">Belongs to the glycosyl hydrolase 3 family.</text>
</comment>
<dbReference type="RefSeq" id="WP_344736345.1">
    <property type="nucleotide sequence ID" value="NZ_BAAAYU010000001.1"/>
</dbReference>
<evidence type="ECO:0000256" key="1">
    <source>
        <dbReference type="ARBA" id="ARBA00005336"/>
    </source>
</evidence>